<reference evidence="12 14" key="1">
    <citation type="submission" date="2017-10" db="EMBL/GenBank/DDBJ databases">
        <title>Effective Description of Clostridium neonatale sp. nov. linked to necrotizing enterocolitis in neonates and a clarification of species assignable to the genus Clostridium (Prazmowski 1880) emend. Lawson and Rainey 2016.</title>
        <authorList>
            <person name="Bernard K."/>
            <person name="Burdz T."/>
            <person name="Wiebe D."/>
            <person name="Balcewich B."/>
            <person name="Alfa M."/>
            <person name="Bernier A.-M."/>
        </authorList>
    </citation>
    <scope>NUCLEOTIDE SEQUENCE [LARGE SCALE GENOMIC DNA]</scope>
    <source>
        <strain evidence="12 14">LCDC99A005</strain>
    </source>
</reference>
<organism evidence="12 14">
    <name type="scientific">Clostridium neonatale</name>
    <dbReference type="NCBI Taxonomy" id="137838"/>
    <lineage>
        <taxon>Bacteria</taxon>
        <taxon>Bacillati</taxon>
        <taxon>Bacillota</taxon>
        <taxon>Clostridia</taxon>
        <taxon>Eubacteriales</taxon>
        <taxon>Clostridiaceae</taxon>
        <taxon>Clostridium</taxon>
    </lineage>
</organism>
<evidence type="ECO:0000256" key="3">
    <source>
        <dbReference type="ARBA" id="ARBA00022475"/>
    </source>
</evidence>
<comment type="subcellular location">
    <subcellularLocation>
        <location evidence="1">Cell membrane</location>
        <topology evidence="1">Multi-pass membrane protein</topology>
    </subcellularLocation>
</comment>
<dbReference type="GO" id="GO:0009401">
    <property type="term" value="P:phosphoenolpyruvate-dependent sugar phosphotransferase system"/>
    <property type="evidence" value="ECO:0007669"/>
    <property type="project" value="UniProtKB-KW"/>
</dbReference>
<feature type="transmembrane region" description="Helical" evidence="9">
    <location>
        <begin position="176"/>
        <end position="197"/>
    </location>
</feature>
<dbReference type="PROSITE" id="PS51106">
    <property type="entry name" value="PTS_EIIC_TYPE_4"/>
    <property type="match status" value="1"/>
</dbReference>
<dbReference type="EMBL" id="CAMTCP010000295">
    <property type="protein sequence ID" value="CAI3695464.1"/>
    <property type="molecule type" value="Genomic_DNA"/>
</dbReference>
<evidence type="ECO:0000256" key="6">
    <source>
        <dbReference type="ARBA" id="ARBA00022692"/>
    </source>
</evidence>
<keyword evidence="4 12" id="KW-0762">Sugar transport</keyword>
<reference evidence="11" key="4">
    <citation type="submission" date="2022-10" db="EMBL/GenBank/DDBJ databases">
        <authorList>
            <person name="Aires J."/>
            <person name="Mesa V."/>
        </authorList>
    </citation>
    <scope>NUCLEOTIDE SEQUENCE</scope>
    <source>
        <strain evidence="11">Clostridium neonatale JD116</strain>
    </source>
</reference>
<dbReference type="OrthoDB" id="9815089at2"/>
<keyword evidence="6 9" id="KW-0812">Transmembrane</keyword>
<keyword evidence="7 9" id="KW-1133">Transmembrane helix</keyword>
<evidence type="ECO:0000313" key="10">
    <source>
        <dbReference type="EMBL" id="CAG9702839.1"/>
    </source>
</evidence>
<feature type="transmembrane region" description="Helical" evidence="9">
    <location>
        <begin position="6"/>
        <end position="21"/>
    </location>
</feature>
<dbReference type="PANTHER" id="PTHR32502:SF28">
    <property type="entry name" value="PHOSPHOTRANSFERASE SYSTEM SUGAR-SPECIFIC EIIC COMPONENT"/>
    <property type="match status" value="1"/>
</dbReference>
<keyword evidence="2" id="KW-0813">Transport</keyword>
<dbReference type="PANTHER" id="PTHR32502">
    <property type="entry name" value="N-ACETYLGALACTOSAMINE PERMEASE II COMPONENT-RELATED"/>
    <property type="match status" value="1"/>
</dbReference>
<dbReference type="RefSeq" id="WP_058293312.1">
    <property type="nucleotide sequence ID" value="NZ_CAKJVD010000078.1"/>
</dbReference>
<protein>
    <submittedName>
        <fullName evidence="12">PTS sugar transporter subunit IIC</fullName>
    </submittedName>
    <submittedName>
        <fullName evidence="13">PTS system sorbose-specific EIIC component</fullName>
    </submittedName>
    <submittedName>
        <fullName evidence="10">PTS system, xylose-specific IIC component</fullName>
    </submittedName>
</protein>
<evidence type="ECO:0000313" key="13">
    <source>
        <dbReference type="EMBL" id="VCT86246.1"/>
    </source>
</evidence>
<name>A0A2A7MC62_9CLOT</name>
<dbReference type="Proteomes" id="UP000220840">
    <property type="component" value="Unassembled WGS sequence"/>
</dbReference>
<keyword evidence="3" id="KW-1003">Cell membrane</keyword>
<evidence type="ECO:0000256" key="2">
    <source>
        <dbReference type="ARBA" id="ARBA00022448"/>
    </source>
</evidence>
<evidence type="ECO:0000256" key="5">
    <source>
        <dbReference type="ARBA" id="ARBA00022683"/>
    </source>
</evidence>
<dbReference type="Proteomes" id="UP001189143">
    <property type="component" value="Unassembled WGS sequence"/>
</dbReference>
<feature type="transmembrane region" description="Helical" evidence="9">
    <location>
        <begin position="141"/>
        <end position="161"/>
    </location>
</feature>
<evidence type="ECO:0000313" key="12">
    <source>
        <dbReference type="EMBL" id="PEG29127.1"/>
    </source>
</evidence>
<keyword evidence="8 9" id="KW-0472">Membrane</keyword>
<feature type="transmembrane region" description="Helical" evidence="9">
    <location>
        <begin position="209"/>
        <end position="236"/>
    </location>
</feature>
<dbReference type="GeneID" id="68879398"/>
<accession>A0A2A7MC62</accession>
<keyword evidence="5" id="KW-0598">Phosphotransferase system</keyword>
<dbReference type="Proteomes" id="UP000431451">
    <property type="component" value="Unassembled WGS sequence"/>
</dbReference>
<reference evidence="13 15" key="2">
    <citation type="submission" date="2018-06" db="EMBL/GenBank/DDBJ databases">
        <authorList>
            <consortium name="IHU Genomes"/>
        </authorList>
    </citation>
    <scope>NUCLEOTIDE SEQUENCE [LARGE SCALE GENOMIC DNA]</scope>
    <source>
        <strain evidence="13 15">NEC25</strain>
    </source>
</reference>
<evidence type="ECO:0000313" key="11">
    <source>
        <dbReference type="EMBL" id="CAI3695464.1"/>
    </source>
</evidence>
<dbReference type="InterPro" id="IPR050303">
    <property type="entry name" value="GatZ_KbaZ_carbometab"/>
</dbReference>
<feature type="transmembrane region" description="Helical" evidence="9">
    <location>
        <begin position="98"/>
        <end position="120"/>
    </location>
</feature>
<gene>
    <name evidence="10" type="primary">xynC</name>
    <name evidence="13" type="synonym">sorA_3</name>
    <name evidence="11" type="ORF">CNEO2_920005</name>
    <name evidence="10" type="ORF">CNEO_40185</name>
    <name evidence="13" type="ORF">CNEONATNEC25_03857</name>
    <name evidence="12" type="ORF">CQ394_19595</name>
</gene>
<dbReference type="Pfam" id="PF03609">
    <property type="entry name" value="EII-Sor"/>
    <property type="match status" value="1"/>
</dbReference>
<evidence type="ECO:0000256" key="9">
    <source>
        <dbReference type="SAM" id="Phobius"/>
    </source>
</evidence>
<dbReference type="AlphaFoldDB" id="A0A2A7MC62"/>
<dbReference type="InterPro" id="IPR004700">
    <property type="entry name" value="PTS_IIC_man"/>
</dbReference>
<evidence type="ECO:0000256" key="7">
    <source>
        <dbReference type="ARBA" id="ARBA00022989"/>
    </source>
</evidence>
<evidence type="ECO:0000256" key="8">
    <source>
        <dbReference type="ARBA" id="ARBA00023136"/>
    </source>
</evidence>
<evidence type="ECO:0000313" key="14">
    <source>
        <dbReference type="Proteomes" id="UP000220840"/>
    </source>
</evidence>
<dbReference type="EMBL" id="CAKJVE010000004">
    <property type="protein sequence ID" value="CAG9702839.1"/>
    <property type="molecule type" value="Genomic_DNA"/>
</dbReference>
<evidence type="ECO:0000256" key="1">
    <source>
        <dbReference type="ARBA" id="ARBA00004651"/>
    </source>
</evidence>
<dbReference type="STRING" id="137838.GCA_001458595_00317"/>
<proteinExistence type="predicted"/>
<sequence>MELQFWQMALVILYGLFINYEKNSTMFGTYQPVMCGFVVGLILGDVKTGLYVGGTLQLMSLGISNFGGASVPDYQTATIVGTFITISTGQKPEVGITIGIPVALFMVQLDVLRNTFGIFLQHKAEKYAESREYNKIQLMQMVGVAVTMLTTGIPVFLAVVFGPDLVNTILNYTPEWLIGGLSVAGGLLPAVGIGLLLRYLPVKSYISYLIIGFVLAVYLNIPILGVALLGAAIALLNYKKSTQLEAQTQTVGGMDEDE</sequence>
<dbReference type="EMBL" id="PDCJ01000005">
    <property type="protein sequence ID" value="PEG29127.1"/>
    <property type="molecule type" value="Genomic_DNA"/>
</dbReference>
<evidence type="ECO:0000256" key="4">
    <source>
        <dbReference type="ARBA" id="ARBA00022597"/>
    </source>
</evidence>
<feature type="transmembrane region" description="Helical" evidence="9">
    <location>
        <begin position="33"/>
        <end position="52"/>
    </location>
</feature>
<dbReference type="EMBL" id="UWJD01000003">
    <property type="protein sequence ID" value="VCT86246.1"/>
    <property type="molecule type" value="Genomic_DNA"/>
</dbReference>
<dbReference type="Proteomes" id="UP000789738">
    <property type="component" value="Unassembled WGS sequence"/>
</dbReference>
<dbReference type="GO" id="GO:0005886">
    <property type="term" value="C:plasma membrane"/>
    <property type="evidence" value="ECO:0007669"/>
    <property type="project" value="UniProtKB-SubCell"/>
</dbReference>
<keyword evidence="14" id="KW-1185">Reference proteome</keyword>
<reference evidence="10" key="3">
    <citation type="submission" date="2021-10" db="EMBL/GenBank/DDBJ databases">
        <authorList>
            <person name="Mesa V."/>
        </authorList>
    </citation>
    <scope>NUCLEOTIDE SEQUENCE</scope>
    <source>
        <strain evidence="10">CC3_PB</strain>
    </source>
</reference>
<evidence type="ECO:0000313" key="15">
    <source>
        <dbReference type="Proteomes" id="UP000431451"/>
    </source>
</evidence>